<sequence length="70" mass="8146">MVPWVEPQVEISTRTWNILGNIPEGLKNAFGNWIGFRGKSVNVSREFFLPPDFPDRVYAILRTEILLDER</sequence>
<dbReference type="EMBL" id="JAIFRP010000022">
    <property type="protein sequence ID" value="KAK2585155.1"/>
    <property type="molecule type" value="Genomic_DNA"/>
</dbReference>
<evidence type="ECO:0000313" key="2">
    <source>
        <dbReference type="Proteomes" id="UP001258017"/>
    </source>
</evidence>
<reference evidence="1" key="2">
    <citation type="journal article" date="2023" name="Commun. Biol.">
        <title>Intrasexual cuticular hydrocarbon dimorphism in a wasp sheds light on hydrocarbon biosynthesis genes in Hymenoptera.</title>
        <authorList>
            <person name="Moris V.C."/>
            <person name="Podsiadlowski L."/>
            <person name="Martin S."/>
            <person name="Oeyen J.P."/>
            <person name="Donath A."/>
            <person name="Petersen M."/>
            <person name="Wilbrandt J."/>
            <person name="Misof B."/>
            <person name="Liedtke D."/>
            <person name="Thamm M."/>
            <person name="Scheiner R."/>
            <person name="Schmitt T."/>
            <person name="Niehuis O."/>
        </authorList>
    </citation>
    <scope>NUCLEOTIDE SEQUENCE</scope>
    <source>
        <strain evidence="1">GBR_01_08_01A</strain>
    </source>
</reference>
<name>A0AAD9VT61_9HYME</name>
<evidence type="ECO:0000313" key="1">
    <source>
        <dbReference type="EMBL" id="KAK2585155.1"/>
    </source>
</evidence>
<comment type="caution">
    <text evidence="1">The sequence shown here is derived from an EMBL/GenBank/DDBJ whole genome shotgun (WGS) entry which is preliminary data.</text>
</comment>
<protein>
    <submittedName>
        <fullName evidence="1">Uncharacterized protein</fullName>
    </submittedName>
</protein>
<dbReference type="Proteomes" id="UP001258017">
    <property type="component" value="Unassembled WGS sequence"/>
</dbReference>
<gene>
    <name evidence="1" type="ORF">KPH14_008659</name>
</gene>
<keyword evidence="2" id="KW-1185">Reference proteome</keyword>
<accession>A0AAD9VT61</accession>
<dbReference type="AlphaFoldDB" id="A0AAD9VT61"/>
<organism evidence="1 2">
    <name type="scientific">Odynerus spinipes</name>
    <dbReference type="NCBI Taxonomy" id="1348599"/>
    <lineage>
        <taxon>Eukaryota</taxon>
        <taxon>Metazoa</taxon>
        <taxon>Ecdysozoa</taxon>
        <taxon>Arthropoda</taxon>
        <taxon>Hexapoda</taxon>
        <taxon>Insecta</taxon>
        <taxon>Pterygota</taxon>
        <taxon>Neoptera</taxon>
        <taxon>Endopterygota</taxon>
        <taxon>Hymenoptera</taxon>
        <taxon>Apocrita</taxon>
        <taxon>Aculeata</taxon>
        <taxon>Vespoidea</taxon>
        <taxon>Vespidae</taxon>
        <taxon>Eumeninae</taxon>
        <taxon>Odynerus</taxon>
    </lineage>
</organism>
<reference evidence="1" key="1">
    <citation type="submission" date="2021-08" db="EMBL/GenBank/DDBJ databases">
        <authorList>
            <person name="Misof B."/>
            <person name="Oliver O."/>
            <person name="Podsiadlowski L."/>
            <person name="Donath A."/>
            <person name="Peters R."/>
            <person name="Mayer C."/>
            <person name="Rust J."/>
            <person name="Gunkel S."/>
            <person name="Lesny P."/>
            <person name="Martin S."/>
            <person name="Oeyen J.P."/>
            <person name="Petersen M."/>
            <person name="Panagiotis P."/>
            <person name="Wilbrandt J."/>
            <person name="Tanja T."/>
        </authorList>
    </citation>
    <scope>NUCLEOTIDE SEQUENCE</scope>
    <source>
        <strain evidence="1">GBR_01_08_01A</strain>
        <tissue evidence="1">Thorax + abdomen</tissue>
    </source>
</reference>
<proteinExistence type="predicted"/>